<dbReference type="PROSITE" id="PS50885">
    <property type="entry name" value="HAMP"/>
    <property type="match status" value="1"/>
</dbReference>
<dbReference type="Pfam" id="PF00672">
    <property type="entry name" value="HAMP"/>
    <property type="match status" value="1"/>
</dbReference>
<dbReference type="InterPro" id="IPR003661">
    <property type="entry name" value="HisK_dim/P_dom"/>
</dbReference>
<dbReference type="InterPro" id="IPR003594">
    <property type="entry name" value="HATPase_dom"/>
</dbReference>
<dbReference type="EMBL" id="QUAK01000046">
    <property type="protein sequence ID" value="RFU87070.1"/>
    <property type="molecule type" value="Genomic_DNA"/>
</dbReference>
<evidence type="ECO:0000256" key="7">
    <source>
        <dbReference type="ARBA" id="ARBA00022777"/>
    </source>
</evidence>
<keyword evidence="8 12" id="KW-1133">Transmembrane helix</keyword>
<keyword evidence="4" id="KW-0597">Phosphoprotein</keyword>
<dbReference type="InterPro" id="IPR036890">
    <property type="entry name" value="HATPase_C_sf"/>
</dbReference>
<dbReference type="GO" id="GO:0005886">
    <property type="term" value="C:plasma membrane"/>
    <property type="evidence" value="ECO:0007669"/>
    <property type="project" value="UniProtKB-SubCell"/>
</dbReference>
<evidence type="ECO:0000256" key="10">
    <source>
        <dbReference type="ARBA" id="ARBA00023136"/>
    </source>
</evidence>
<evidence type="ECO:0000259" key="13">
    <source>
        <dbReference type="PROSITE" id="PS50109"/>
    </source>
</evidence>
<dbReference type="SMART" id="SM00388">
    <property type="entry name" value="HisKA"/>
    <property type="match status" value="1"/>
</dbReference>
<feature type="region of interest" description="Disordered" evidence="11">
    <location>
        <begin position="45"/>
        <end position="64"/>
    </location>
</feature>
<dbReference type="Gene3D" id="3.30.565.10">
    <property type="entry name" value="Histidine kinase-like ATPase, C-terminal domain"/>
    <property type="match status" value="1"/>
</dbReference>
<name>A0A372M8Y0_9ACTN</name>
<evidence type="ECO:0000256" key="1">
    <source>
        <dbReference type="ARBA" id="ARBA00000085"/>
    </source>
</evidence>
<dbReference type="InterPro" id="IPR004358">
    <property type="entry name" value="Sig_transdc_His_kin-like_C"/>
</dbReference>
<comment type="subcellular location">
    <subcellularLocation>
        <location evidence="2">Cell membrane</location>
    </subcellularLocation>
</comment>
<dbReference type="PROSITE" id="PS50109">
    <property type="entry name" value="HIS_KIN"/>
    <property type="match status" value="1"/>
</dbReference>
<dbReference type="Gene3D" id="1.10.287.130">
    <property type="match status" value="1"/>
</dbReference>
<keyword evidence="9" id="KW-0902">Two-component regulatory system</keyword>
<feature type="domain" description="Histidine kinase" evidence="13">
    <location>
        <begin position="160"/>
        <end position="372"/>
    </location>
</feature>
<reference evidence="15 16" key="1">
    <citation type="submission" date="2018-08" db="EMBL/GenBank/DDBJ databases">
        <title>Isolation, diversity and antifungal activity of Actinobacteria from wheat.</title>
        <authorList>
            <person name="Han C."/>
        </authorList>
    </citation>
    <scope>NUCLEOTIDE SEQUENCE [LARGE SCALE GENOMIC DNA]</scope>
    <source>
        <strain evidence="15 16">NEAU-YY421</strain>
    </source>
</reference>
<dbReference type="SUPFAM" id="SSF47384">
    <property type="entry name" value="Homodimeric domain of signal transducing histidine kinase"/>
    <property type="match status" value="1"/>
</dbReference>
<dbReference type="SMART" id="SM00387">
    <property type="entry name" value="HATPase_c"/>
    <property type="match status" value="1"/>
</dbReference>
<dbReference type="Pfam" id="PF02518">
    <property type="entry name" value="HATPase_c"/>
    <property type="match status" value="1"/>
</dbReference>
<dbReference type="InterPro" id="IPR050428">
    <property type="entry name" value="TCS_sensor_his_kinase"/>
</dbReference>
<dbReference type="Proteomes" id="UP000263094">
    <property type="component" value="Unassembled WGS sequence"/>
</dbReference>
<dbReference type="AlphaFoldDB" id="A0A372M8Y0"/>
<organism evidence="15 16">
    <name type="scientific">Streptomyces triticagri</name>
    <dbReference type="NCBI Taxonomy" id="2293568"/>
    <lineage>
        <taxon>Bacteria</taxon>
        <taxon>Bacillati</taxon>
        <taxon>Actinomycetota</taxon>
        <taxon>Actinomycetes</taxon>
        <taxon>Kitasatosporales</taxon>
        <taxon>Streptomycetaceae</taxon>
        <taxon>Streptomyces</taxon>
    </lineage>
</organism>
<keyword evidence="6 12" id="KW-0812">Transmembrane</keyword>
<comment type="caution">
    <text evidence="15">The sequence shown here is derived from an EMBL/GenBank/DDBJ whole genome shotgun (WGS) entry which is preliminary data.</text>
</comment>
<evidence type="ECO:0000256" key="4">
    <source>
        <dbReference type="ARBA" id="ARBA00022553"/>
    </source>
</evidence>
<feature type="domain" description="HAMP" evidence="14">
    <location>
        <begin position="99"/>
        <end position="152"/>
    </location>
</feature>
<evidence type="ECO:0000313" key="15">
    <source>
        <dbReference type="EMBL" id="RFU87070.1"/>
    </source>
</evidence>
<evidence type="ECO:0000256" key="8">
    <source>
        <dbReference type="ARBA" id="ARBA00022989"/>
    </source>
</evidence>
<dbReference type="Gene3D" id="6.10.340.10">
    <property type="match status" value="1"/>
</dbReference>
<feature type="transmembrane region" description="Helical" evidence="12">
    <location>
        <begin position="71"/>
        <end position="97"/>
    </location>
</feature>
<keyword evidence="10 12" id="KW-0472">Membrane</keyword>
<evidence type="ECO:0000313" key="16">
    <source>
        <dbReference type="Proteomes" id="UP000263094"/>
    </source>
</evidence>
<accession>A0A372M8Y0</accession>
<keyword evidence="7 15" id="KW-0418">Kinase</keyword>
<dbReference type="Pfam" id="PF00512">
    <property type="entry name" value="HisKA"/>
    <property type="match status" value="1"/>
</dbReference>
<dbReference type="GO" id="GO:0000155">
    <property type="term" value="F:phosphorelay sensor kinase activity"/>
    <property type="evidence" value="ECO:0007669"/>
    <property type="project" value="InterPro"/>
</dbReference>
<dbReference type="SUPFAM" id="SSF158472">
    <property type="entry name" value="HAMP domain-like"/>
    <property type="match status" value="1"/>
</dbReference>
<evidence type="ECO:0000256" key="3">
    <source>
        <dbReference type="ARBA" id="ARBA00012438"/>
    </source>
</evidence>
<dbReference type="PANTHER" id="PTHR45436:SF5">
    <property type="entry name" value="SENSOR HISTIDINE KINASE TRCS"/>
    <property type="match status" value="1"/>
</dbReference>
<dbReference type="CDD" id="cd06225">
    <property type="entry name" value="HAMP"/>
    <property type="match status" value="1"/>
</dbReference>
<dbReference type="EC" id="2.7.13.3" evidence="3"/>
<evidence type="ECO:0000256" key="9">
    <source>
        <dbReference type="ARBA" id="ARBA00023012"/>
    </source>
</evidence>
<proteinExistence type="predicted"/>
<evidence type="ECO:0000256" key="5">
    <source>
        <dbReference type="ARBA" id="ARBA00022679"/>
    </source>
</evidence>
<evidence type="ECO:0000256" key="11">
    <source>
        <dbReference type="SAM" id="MobiDB-lite"/>
    </source>
</evidence>
<dbReference type="InterPro" id="IPR003660">
    <property type="entry name" value="HAMP_dom"/>
</dbReference>
<dbReference type="InterPro" id="IPR005467">
    <property type="entry name" value="His_kinase_dom"/>
</dbReference>
<dbReference type="CDD" id="cd00082">
    <property type="entry name" value="HisKA"/>
    <property type="match status" value="1"/>
</dbReference>
<protein>
    <recommendedName>
        <fullName evidence="3">histidine kinase</fullName>
        <ecNumber evidence="3">2.7.13.3</ecNumber>
    </recommendedName>
</protein>
<dbReference type="PANTHER" id="PTHR45436">
    <property type="entry name" value="SENSOR HISTIDINE KINASE YKOH"/>
    <property type="match status" value="1"/>
</dbReference>
<evidence type="ECO:0000256" key="2">
    <source>
        <dbReference type="ARBA" id="ARBA00004236"/>
    </source>
</evidence>
<keyword evidence="16" id="KW-1185">Reference proteome</keyword>
<evidence type="ECO:0000259" key="14">
    <source>
        <dbReference type="PROSITE" id="PS50885"/>
    </source>
</evidence>
<evidence type="ECO:0000256" key="12">
    <source>
        <dbReference type="SAM" id="Phobius"/>
    </source>
</evidence>
<dbReference type="InterPro" id="IPR036097">
    <property type="entry name" value="HisK_dim/P_sf"/>
</dbReference>
<keyword evidence="5" id="KW-0808">Transferase</keyword>
<dbReference type="SUPFAM" id="SSF55874">
    <property type="entry name" value="ATPase domain of HSP90 chaperone/DNA topoisomerase II/histidine kinase"/>
    <property type="match status" value="1"/>
</dbReference>
<dbReference type="SMART" id="SM00304">
    <property type="entry name" value="HAMP"/>
    <property type="match status" value="1"/>
</dbReference>
<dbReference type="OrthoDB" id="9786919at2"/>
<evidence type="ECO:0000256" key="6">
    <source>
        <dbReference type="ARBA" id="ARBA00022692"/>
    </source>
</evidence>
<dbReference type="PRINTS" id="PR00344">
    <property type="entry name" value="BCTRLSENSOR"/>
</dbReference>
<comment type="catalytic activity">
    <reaction evidence="1">
        <text>ATP + protein L-histidine = ADP + protein N-phospho-L-histidine.</text>
        <dbReference type="EC" id="2.7.13.3"/>
    </reaction>
</comment>
<gene>
    <name evidence="15" type="ORF">DY218_08850</name>
</gene>
<sequence length="372" mass="39147">MVAAVYLGMRYLPSYDLGSAPVRPGVVPDFVPGMPADELPQLPPYVDPPGSYADPPGSYADTRQVRSKEDVWATVLTVSVAGAAVVAVLGLAAGWLLSRRLLAPLGAISEAAARAGEGDLSYRIDAEGPRDELRRLADTFDGTLARLERSFAAHQRFAANASHELLTPLAATRTALQLASTDQSGGELARLAPQLAAANERSIEIVHGLLQLAGAEHAQPDTEPVDLAAIVAETCGELAARARTAGIGLESDLEPGRSLVGNAALLRRLVHNLLDNALTHNVPDGWAHVSVYGEGPVTLEVTNSGPRVDAEHTDRLFEPFHRADSRVRSDRTGHGLGLAIARAVVRAHHGTITATANADGGLTVRADFPVEA</sequence>